<comment type="subcellular location">
    <subcellularLocation>
        <location evidence="1 10">Endoplasmic reticulum membrane</location>
        <topology evidence="1 10">Single-pass membrane protein</topology>
    </subcellularLocation>
</comment>
<evidence type="ECO:0000256" key="9">
    <source>
        <dbReference type="ARBA" id="ARBA00023180"/>
    </source>
</evidence>
<keyword evidence="5 10" id="KW-0812">Transmembrane</keyword>
<evidence type="ECO:0000256" key="4">
    <source>
        <dbReference type="ARBA" id="ARBA00022502"/>
    </source>
</evidence>
<dbReference type="UniPathway" id="UPA00196"/>
<evidence type="ECO:0000256" key="5">
    <source>
        <dbReference type="ARBA" id="ARBA00022692"/>
    </source>
</evidence>
<sequence length="130" mass="14180">MGQPELTVEVPLHARYGSLSLGDRPGYHTIRLEQPIGFWACPASKHSNIPHEVAPHIRPELFPKSAISIIPHAPSATAMDLVIPVGSLADLTFVDVGTAAAILFCFLYLSLVSLRTAHRLYQAPNMLKTE</sequence>
<keyword evidence="4 10" id="KW-0337">GPI-anchor biosynthesis</keyword>
<keyword evidence="7 10" id="KW-1133">Transmembrane helix</keyword>
<dbReference type="GO" id="GO:0006506">
    <property type="term" value="P:GPI anchor biosynthetic process"/>
    <property type="evidence" value="ECO:0007669"/>
    <property type="project" value="UniProtKB-UniPathway"/>
</dbReference>
<dbReference type="GO" id="GO:0005789">
    <property type="term" value="C:endoplasmic reticulum membrane"/>
    <property type="evidence" value="ECO:0007669"/>
    <property type="project" value="UniProtKB-SubCell"/>
</dbReference>
<comment type="similarity">
    <text evidence="3 10">Belongs to the PIGX family.</text>
</comment>
<evidence type="ECO:0000313" key="12">
    <source>
        <dbReference type="Proteomes" id="UP000076727"/>
    </source>
</evidence>
<dbReference type="Proteomes" id="UP000076727">
    <property type="component" value="Unassembled WGS sequence"/>
</dbReference>
<evidence type="ECO:0000256" key="3">
    <source>
        <dbReference type="ARBA" id="ARBA00010345"/>
    </source>
</evidence>
<evidence type="ECO:0000256" key="2">
    <source>
        <dbReference type="ARBA" id="ARBA00004687"/>
    </source>
</evidence>
<dbReference type="EMBL" id="KV429083">
    <property type="protein sequence ID" value="KZT66883.1"/>
    <property type="molecule type" value="Genomic_DNA"/>
</dbReference>
<dbReference type="InterPro" id="IPR013233">
    <property type="entry name" value="PIG-X/PBN1"/>
</dbReference>
<evidence type="ECO:0000256" key="10">
    <source>
        <dbReference type="RuleBase" id="RU366056"/>
    </source>
</evidence>
<organism evidence="11 12">
    <name type="scientific">Daedalea quercina L-15889</name>
    <dbReference type="NCBI Taxonomy" id="1314783"/>
    <lineage>
        <taxon>Eukaryota</taxon>
        <taxon>Fungi</taxon>
        <taxon>Dikarya</taxon>
        <taxon>Basidiomycota</taxon>
        <taxon>Agaricomycotina</taxon>
        <taxon>Agaricomycetes</taxon>
        <taxon>Polyporales</taxon>
        <taxon>Fomitopsis</taxon>
    </lineage>
</organism>
<proteinExistence type="inferred from homology"/>
<evidence type="ECO:0000256" key="8">
    <source>
        <dbReference type="ARBA" id="ARBA00023136"/>
    </source>
</evidence>
<evidence type="ECO:0000256" key="1">
    <source>
        <dbReference type="ARBA" id="ARBA00004389"/>
    </source>
</evidence>
<dbReference type="STRING" id="1314783.A0A165NEP3"/>
<evidence type="ECO:0000313" key="11">
    <source>
        <dbReference type="EMBL" id="KZT66883.1"/>
    </source>
</evidence>
<gene>
    <name evidence="11" type="ORF">DAEQUDRAFT_729840</name>
</gene>
<dbReference type="AlphaFoldDB" id="A0A165NEP3"/>
<feature type="transmembrane region" description="Helical" evidence="10">
    <location>
        <begin position="91"/>
        <end position="111"/>
    </location>
</feature>
<comment type="function">
    <text evidence="10">Required for proper folding and/or the stability of a subset of proteins in the endoplasmic reticulum. Component of glycosylphosphatidylinositol-mannosyltransferase 1 which transfers the first of the 4 mannoses in the GPI-anchor precursors during GPI-anchor biosynthesis. Probably acts by stabilizing the mannosyltransferase GPI14.</text>
</comment>
<keyword evidence="9" id="KW-0325">Glycoprotein</keyword>
<reference evidence="11 12" key="1">
    <citation type="journal article" date="2016" name="Mol. Biol. Evol.">
        <title>Comparative Genomics of Early-Diverging Mushroom-Forming Fungi Provides Insights into the Origins of Lignocellulose Decay Capabilities.</title>
        <authorList>
            <person name="Nagy L.G."/>
            <person name="Riley R."/>
            <person name="Tritt A."/>
            <person name="Adam C."/>
            <person name="Daum C."/>
            <person name="Floudas D."/>
            <person name="Sun H."/>
            <person name="Yadav J.S."/>
            <person name="Pangilinan J."/>
            <person name="Larsson K.H."/>
            <person name="Matsuura K."/>
            <person name="Barry K."/>
            <person name="Labutti K."/>
            <person name="Kuo R."/>
            <person name="Ohm R.A."/>
            <person name="Bhattacharya S.S."/>
            <person name="Shirouzu T."/>
            <person name="Yoshinaga Y."/>
            <person name="Martin F.M."/>
            <person name="Grigoriev I.V."/>
            <person name="Hibbett D.S."/>
        </authorList>
    </citation>
    <scope>NUCLEOTIDE SEQUENCE [LARGE SCALE GENOMIC DNA]</scope>
    <source>
        <strain evidence="11 12">L-15889</strain>
    </source>
</reference>
<protein>
    <recommendedName>
        <fullName evidence="10">Protein PBN1</fullName>
    </recommendedName>
</protein>
<dbReference type="Pfam" id="PF08320">
    <property type="entry name" value="PIG-X"/>
    <property type="match status" value="1"/>
</dbReference>
<name>A0A165NEP3_9APHY</name>
<dbReference type="OrthoDB" id="5546453at2759"/>
<keyword evidence="6 10" id="KW-0256">Endoplasmic reticulum</keyword>
<keyword evidence="12" id="KW-1185">Reference proteome</keyword>
<evidence type="ECO:0000256" key="6">
    <source>
        <dbReference type="ARBA" id="ARBA00022824"/>
    </source>
</evidence>
<keyword evidence="8 10" id="KW-0472">Membrane</keyword>
<accession>A0A165NEP3</accession>
<evidence type="ECO:0000256" key="7">
    <source>
        <dbReference type="ARBA" id="ARBA00022989"/>
    </source>
</evidence>
<comment type="pathway">
    <text evidence="2 10">Glycolipid biosynthesis; glycosylphosphatidylinositol-anchor biosynthesis.</text>
</comment>